<dbReference type="EMBL" id="QVOQ01000022">
    <property type="protein sequence ID" value="MCX7579686.1"/>
    <property type="molecule type" value="Genomic_DNA"/>
</dbReference>
<sequence length="273" mass="31101">MTKLIVTDMDGTFLNDHHSFDTKMFEVILELCQKKNVQFAVASGSQYMRLVKQFEKYQTHINFICQNGASVYIGNRLLYSEKLTHEELKSLDNVLSDQTVTTHLKQKLYLGQEGAYFLSHNGEALVEANKYFPLLHVIGKINDIEELYNDNVLGMAVIGNGSITNKTLSRMIQNIIPNSFSCLGSGFDFYLIQHDNIDKVVGVKNLQEYFNVSPEDTIVFGNNYNDLKMLESTSHSFIMSNSPDDMKSMFNILDFSNNQNGVQKKILSYLENL</sequence>
<keyword evidence="1" id="KW-0378">Hydrolase</keyword>
<protein>
    <submittedName>
        <fullName evidence="1">HAD-IIB family hydrolase</fullName>
    </submittedName>
</protein>
<dbReference type="PANTHER" id="PTHR10000:SF53">
    <property type="entry name" value="5-AMINO-6-(5-PHOSPHO-D-RIBITYLAMINO)URACIL PHOSPHATASE YBJI-RELATED"/>
    <property type="match status" value="1"/>
</dbReference>
<comment type="caution">
    <text evidence="1">The sequence shown here is derived from an EMBL/GenBank/DDBJ whole genome shotgun (WGS) entry which is preliminary data.</text>
</comment>
<dbReference type="NCBIfam" id="TIGR01484">
    <property type="entry name" value="HAD-SF-IIB"/>
    <property type="match status" value="1"/>
</dbReference>
<dbReference type="AlphaFoldDB" id="A0A9X3IR11"/>
<organism evidence="1 2">
    <name type="scientific">Leuconostoc falkenbergense</name>
    <dbReference type="NCBI Taxonomy" id="2766470"/>
    <lineage>
        <taxon>Bacteria</taxon>
        <taxon>Bacillati</taxon>
        <taxon>Bacillota</taxon>
        <taxon>Bacilli</taxon>
        <taxon>Lactobacillales</taxon>
        <taxon>Lactobacillaceae</taxon>
        <taxon>Leuconostoc</taxon>
    </lineage>
</organism>
<evidence type="ECO:0000313" key="1">
    <source>
        <dbReference type="EMBL" id="MCX7579686.1"/>
    </source>
</evidence>
<gene>
    <name evidence="1" type="ORF">D0502_09865</name>
</gene>
<dbReference type="InterPro" id="IPR006379">
    <property type="entry name" value="HAD-SF_hydro_IIB"/>
</dbReference>
<evidence type="ECO:0000313" key="2">
    <source>
        <dbReference type="Proteomes" id="UP001080333"/>
    </source>
</evidence>
<dbReference type="Gene3D" id="3.40.50.1000">
    <property type="entry name" value="HAD superfamily/HAD-like"/>
    <property type="match status" value="1"/>
</dbReference>
<dbReference type="GO" id="GO:0005829">
    <property type="term" value="C:cytosol"/>
    <property type="evidence" value="ECO:0007669"/>
    <property type="project" value="TreeGrafter"/>
</dbReference>
<dbReference type="InterPro" id="IPR036412">
    <property type="entry name" value="HAD-like_sf"/>
</dbReference>
<accession>A0A9X3IR11</accession>
<dbReference type="Gene3D" id="3.30.1240.10">
    <property type="match status" value="1"/>
</dbReference>
<name>A0A9X3IR11_9LACO</name>
<dbReference type="GO" id="GO:0016791">
    <property type="term" value="F:phosphatase activity"/>
    <property type="evidence" value="ECO:0007669"/>
    <property type="project" value="UniProtKB-ARBA"/>
</dbReference>
<dbReference type="Proteomes" id="UP001080333">
    <property type="component" value="Unassembled WGS sequence"/>
</dbReference>
<dbReference type="GO" id="GO:0000287">
    <property type="term" value="F:magnesium ion binding"/>
    <property type="evidence" value="ECO:0007669"/>
    <property type="project" value="TreeGrafter"/>
</dbReference>
<dbReference type="SUPFAM" id="SSF56784">
    <property type="entry name" value="HAD-like"/>
    <property type="match status" value="1"/>
</dbReference>
<dbReference type="RefSeq" id="WP_114666898.1">
    <property type="nucleotide sequence ID" value="NZ_BMBR01000002.1"/>
</dbReference>
<dbReference type="GeneID" id="97231128"/>
<dbReference type="InterPro" id="IPR023214">
    <property type="entry name" value="HAD_sf"/>
</dbReference>
<dbReference type="PANTHER" id="PTHR10000">
    <property type="entry name" value="PHOSPHOSERINE PHOSPHATASE"/>
    <property type="match status" value="1"/>
</dbReference>
<dbReference type="Pfam" id="PF08282">
    <property type="entry name" value="Hydrolase_3"/>
    <property type="match status" value="1"/>
</dbReference>
<proteinExistence type="predicted"/>
<reference evidence="1" key="1">
    <citation type="submission" date="2018-08" db="EMBL/GenBank/DDBJ databases">
        <title>Draft genome sequences of Leuconostoc spp. and Weissella spp. with biocontrol potential.</title>
        <authorList>
            <person name="Lo R."/>
            <person name="Ho V.T.T."/>
            <person name="Turner M.S."/>
        </authorList>
    </citation>
    <scope>NUCLEOTIDE SEQUENCE</scope>
    <source>
        <strain evidence="1">156</strain>
    </source>
</reference>